<dbReference type="EMBL" id="LCZI01000155">
    <property type="protein sequence ID" value="KKZ68057.1"/>
    <property type="molecule type" value="Genomic_DNA"/>
</dbReference>
<sequence length="169" mass="19326">MSCSTPKLERYCVKKASEPSTDPRWSNSEAVLQEVSANDVHQFWIRVLGKLGCGKDGCKLRGIKKTSSLNSNWKFFQHYYEKVTENPVSQEMNKCVSSDGMQFLANKFKPDGQVHDSIPVYIKDTAPFNQIIFQTRETQLHPGLQRLLLCFYSMLGLFTVNRENAILNL</sequence>
<dbReference type="InterPro" id="IPR021842">
    <property type="entry name" value="DUF3435"/>
</dbReference>
<dbReference type="PANTHER" id="PTHR37535">
    <property type="entry name" value="FLUG DOMAIN PROTEIN"/>
    <property type="match status" value="1"/>
</dbReference>
<evidence type="ECO:0000313" key="1">
    <source>
        <dbReference type="EMBL" id="KKZ68057.1"/>
    </source>
</evidence>
<protein>
    <submittedName>
        <fullName evidence="1">Uncharacterized protein</fullName>
    </submittedName>
</protein>
<dbReference type="AlphaFoldDB" id="A0A0G2IBM3"/>
<evidence type="ECO:0000313" key="2">
    <source>
        <dbReference type="Proteomes" id="UP000034164"/>
    </source>
</evidence>
<organism evidence="1 2">
    <name type="scientific">[Emmonsia] crescens</name>
    <dbReference type="NCBI Taxonomy" id="73230"/>
    <lineage>
        <taxon>Eukaryota</taxon>
        <taxon>Fungi</taxon>
        <taxon>Dikarya</taxon>
        <taxon>Ascomycota</taxon>
        <taxon>Pezizomycotina</taxon>
        <taxon>Eurotiomycetes</taxon>
        <taxon>Eurotiomycetidae</taxon>
        <taxon>Onygenales</taxon>
        <taxon>Ajellomycetaceae</taxon>
        <taxon>Emergomyces</taxon>
    </lineage>
</organism>
<gene>
    <name evidence="1" type="ORF">EMCG_06269</name>
</gene>
<dbReference type="OrthoDB" id="4206656at2759"/>
<dbReference type="Proteomes" id="UP000034164">
    <property type="component" value="Unassembled WGS sequence"/>
</dbReference>
<accession>A0A0G2IBM3</accession>
<dbReference type="Pfam" id="PF11917">
    <property type="entry name" value="DUF3435"/>
    <property type="match status" value="1"/>
</dbReference>
<proteinExistence type="predicted"/>
<reference evidence="2" key="1">
    <citation type="journal article" date="2015" name="PLoS Genet.">
        <title>The dynamic genome and transcriptome of the human fungal pathogen Blastomyces and close relative Emmonsia.</title>
        <authorList>
            <person name="Munoz J.F."/>
            <person name="Gauthier G.M."/>
            <person name="Desjardins C.A."/>
            <person name="Gallo J.E."/>
            <person name="Holder J."/>
            <person name="Sullivan T.D."/>
            <person name="Marty A.J."/>
            <person name="Carmen J.C."/>
            <person name="Chen Z."/>
            <person name="Ding L."/>
            <person name="Gujja S."/>
            <person name="Magrini V."/>
            <person name="Misas E."/>
            <person name="Mitreva M."/>
            <person name="Priest M."/>
            <person name="Saif S."/>
            <person name="Whiston E.A."/>
            <person name="Young S."/>
            <person name="Zeng Q."/>
            <person name="Goldman W.E."/>
            <person name="Mardis E.R."/>
            <person name="Taylor J.W."/>
            <person name="McEwen J.G."/>
            <person name="Clay O.K."/>
            <person name="Klein B.S."/>
            <person name="Cuomo C.A."/>
        </authorList>
    </citation>
    <scope>NUCLEOTIDE SEQUENCE [LARGE SCALE GENOMIC DNA]</scope>
    <source>
        <strain evidence="2">UAMH 3008</strain>
    </source>
</reference>
<dbReference type="VEuPathDB" id="FungiDB:EMCG_06269"/>
<comment type="caution">
    <text evidence="1">The sequence shown here is derived from an EMBL/GenBank/DDBJ whole genome shotgun (WGS) entry which is preliminary data.</text>
</comment>
<dbReference type="PANTHER" id="PTHR37535:SF2">
    <property type="entry name" value="FINGER DOMAIN PROTEIN, PUTATIVE (AFU_ORTHOLOGUE AFUA_6G09300)-RELATED"/>
    <property type="match status" value="1"/>
</dbReference>
<name>A0A0G2IBM3_9EURO</name>